<dbReference type="OMA" id="WLATINS"/>
<organism evidence="11 12">
    <name type="scientific">Cimex lectularius</name>
    <name type="common">Bed bug</name>
    <name type="synonym">Acanthia lectularia</name>
    <dbReference type="NCBI Taxonomy" id="79782"/>
    <lineage>
        <taxon>Eukaryota</taxon>
        <taxon>Metazoa</taxon>
        <taxon>Ecdysozoa</taxon>
        <taxon>Arthropoda</taxon>
        <taxon>Hexapoda</taxon>
        <taxon>Insecta</taxon>
        <taxon>Pterygota</taxon>
        <taxon>Neoptera</taxon>
        <taxon>Paraneoptera</taxon>
        <taxon>Hemiptera</taxon>
        <taxon>Heteroptera</taxon>
        <taxon>Panheteroptera</taxon>
        <taxon>Cimicomorpha</taxon>
        <taxon>Cimicidae</taxon>
        <taxon>Cimex</taxon>
    </lineage>
</organism>
<dbReference type="InterPro" id="IPR036907">
    <property type="entry name" value="5'-Nucleotdase_C_sf"/>
</dbReference>
<feature type="signal peptide" evidence="8">
    <location>
        <begin position="1"/>
        <end position="18"/>
    </location>
</feature>
<dbReference type="Pfam" id="PF02872">
    <property type="entry name" value="5_nucleotid_C"/>
    <property type="match status" value="1"/>
</dbReference>
<dbReference type="Pfam" id="PF00149">
    <property type="entry name" value="Metallophos"/>
    <property type="match status" value="1"/>
</dbReference>
<evidence type="ECO:0000259" key="10">
    <source>
        <dbReference type="Pfam" id="PF02872"/>
    </source>
</evidence>
<dbReference type="GeneID" id="106662735"/>
<evidence type="ECO:0000256" key="6">
    <source>
        <dbReference type="ARBA" id="ARBA00022741"/>
    </source>
</evidence>
<dbReference type="SUPFAM" id="SSF55816">
    <property type="entry name" value="5'-nucleotidase (syn. UDP-sugar hydrolase), C-terminal domain"/>
    <property type="match status" value="1"/>
</dbReference>
<dbReference type="OrthoDB" id="7722975at2759"/>
<dbReference type="EnsemblMetazoa" id="XM_014386979.2">
    <property type="protein sequence ID" value="XP_014242465.1"/>
    <property type="gene ID" value="LOC106662735"/>
</dbReference>
<comment type="catalytic activity">
    <reaction evidence="1">
        <text>a ribonucleoside 5'-phosphate + H2O = a ribonucleoside + phosphate</text>
        <dbReference type="Rhea" id="RHEA:12484"/>
        <dbReference type="ChEBI" id="CHEBI:15377"/>
        <dbReference type="ChEBI" id="CHEBI:18254"/>
        <dbReference type="ChEBI" id="CHEBI:43474"/>
        <dbReference type="ChEBI" id="CHEBI:58043"/>
        <dbReference type="EC" id="3.1.3.5"/>
    </reaction>
</comment>
<evidence type="ECO:0000256" key="3">
    <source>
        <dbReference type="ARBA" id="ARBA00012643"/>
    </source>
</evidence>
<feature type="chain" id="PRO_5035339364" description="5'-nucleotidase" evidence="8">
    <location>
        <begin position="19"/>
        <end position="540"/>
    </location>
</feature>
<dbReference type="AlphaFoldDB" id="A0A8I6TC18"/>
<evidence type="ECO:0000256" key="8">
    <source>
        <dbReference type="RuleBase" id="RU362119"/>
    </source>
</evidence>
<dbReference type="Gene3D" id="3.60.21.10">
    <property type="match status" value="1"/>
</dbReference>
<feature type="domain" description="5'-Nucleotidase C-terminal" evidence="10">
    <location>
        <begin position="337"/>
        <end position="488"/>
    </location>
</feature>
<dbReference type="EC" id="3.1.3.5" evidence="3"/>
<keyword evidence="5 8" id="KW-0732">Signal</keyword>
<evidence type="ECO:0000259" key="9">
    <source>
        <dbReference type="Pfam" id="PF00149"/>
    </source>
</evidence>
<dbReference type="GO" id="GO:0005886">
    <property type="term" value="C:plasma membrane"/>
    <property type="evidence" value="ECO:0007669"/>
    <property type="project" value="TreeGrafter"/>
</dbReference>
<dbReference type="InterPro" id="IPR008334">
    <property type="entry name" value="5'-Nucleotdase_C"/>
</dbReference>
<accession>A0A8I6TC18</accession>
<evidence type="ECO:0000313" key="12">
    <source>
        <dbReference type="Proteomes" id="UP000494040"/>
    </source>
</evidence>
<feature type="domain" description="Calcineurin-like phosphoesterase" evidence="9">
    <location>
        <begin position="22"/>
        <end position="231"/>
    </location>
</feature>
<evidence type="ECO:0000256" key="7">
    <source>
        <dbReference type="ARBA" id="ARBA00022801"/>
    </source>
</evidence>
<proteinExistence type="inferred from homology"/>
<evidence type="ECO:0000256" key="5">
    <source>
        <dbReference type="ARBA" id="ARBA00022729"/>
    </source>
</evidence>
<dbReference type="InterPro" id="IPR006179">
    <property type="entry name" value="5_nucleotidase/apyrase"/>
</dbReference>
<evidence type="ECO:0000256" key="2">
    <source>
        <dbReference type="ARBA" id="ARBA00006654"/>
    </source>
</evidence>
<evidence type="ECO:0000256" key="1">
    <source>
        <dbReference type="ARBA" id="ARBA00000815"/>
    </source>
</evidence>
<dbReference type="Gene3D" id="3.90.780.10">
    <property type="entry name" value="5'-Nucleotidase, C-terminal domain"/>
    <property type="match status" value="1"/>
</dbReference>
<evidence type="ECO:0000313" key="11">
    <source>
        <dbReference type="EnsemblMetazoa" id="XP_014242465.1"/>
    </source>
</evidence>
<dbReference type="GO" id="GO:0008253">
    <property type="term" value="F:5'-nucleotidase activity"/>
    <property type="evidence" value="ECO:0007669"/>
    <property type="project" value="UniProtKB-EC"/>
</dbReference>
<evidence type="ECO:0000256" key="4">
    <source>
        <dbReference type="ARBA" id="ARBA00022723"/>
    </source>
</evidence>
<keyword evidence="6 8" id="KW-0547">Nucleotide-binding</keyword>
<dbReference type="InterPro" id="IPR004843">
    <property type="entry name" value="Calcineurin-like_PHP"/>
</dbReference>
<dbReference type="GO" id="GO:0006196">
    <property type="term" value="P:AMP catabolic process"/>
    <property type="evidence" value="ECO:0007669"/>
    <property type="project" value="TreeGrafter"/>
</dbReference>
<dbReference type="PANTHER" id="PTHR11575:SF24">
    <property type="entry name" value="5'-NUCLEOTIDASE"/>
    <property type="match status" value="1"/>
</dbReference>
<dbReference type="SUPFAM" id="SSF56300">
    <property type="entry name" value="Metallo-dependent phosphatases"/>
    <property type="match status" value="1"/>
</dbReference>
<keyword evidence="12" id="KW-1185">Reference proteome</keyword>
<dbReference type="RefSeq" id="XP_014242465.1">
    <property type="nucleotide sequence ID" value="XM_014386979.2"/>
</dbReference>
<name>A0A8I6TC18_CIMLE</name>
<dbReference type="FunFam" id="3.60.21.10:FF:000020">
    <property type="entry name" value="NT5E isoform 4"/>
    <property type="match status" value="1"/>
</dbReference>
<keyword evidence="7 8" id="KW-0378">Hydrolase</keyword>
<dbReference type="GO" id="GO:0000166">
    <property type="term" value="F:nucleotide binding"/>
    <property type="evidence" value="ECO:0007669"/>
    <property type="project" value="UniProtKB-KW"/>
</dbReference>
<keyword evidence="4" id="KW-0479">Metal-binding</keyword>
<dbReference type="Proteomes" id="UP000494040">
    <property type="component" value="Unassembled WGS sequence"/>
</dbReference>
<dbReference type="KEGG" id="clec:106662735"/>
<dbReference type="PANTHER" id="PTHR11575">
    <property type="entry name" value="5'-NUCLEOTIDASE-RELATED"/>
    <property type="match status" value="1"/>
</dbReference>
<reference evidence="11" key="1">
    <citation type="submission" date="2022-01" db="UniProtKB">
        <authorList>
            <consortium name="EnsemblMetazoa"/>
        </authorList>
    </citation>
    <scope>IDENTIFICATION</scope>
</reference>
<dbReference type="InterPro" id="IPR029052">
    <property type="entry name" value="Metallo-depent_PP-like"/>
</dbReference>
<dbReference type="GO" id="GO:0046872">
    <property type="term" value="F:metal ion binding"/>
    <property type="evidence" value="ECO:0007669"/>
    <property type="project" value="UniProtKB-KW"/>
</dbReference>
<sequence>MSSVWSVFALLLFCTALGFDLQIFHTNDLHSRFDEISDTTGVCRENHPCFGGFARVAHFVKTHRKNNTLVLNAGDSFQGTPLFVAFGTEILQPMIDSLDIDAMSLGNHEFDRGPRVLRDYLDRVMTPVVTCNVDGSNEQDFANAKLNKSIVIPVGDVKVGVVGYLLPATKEIATVGNVILTDEVECIRKEAQKLKKEGVHVVIAVGHSGWTKDLEIAEKVEEVDVVVGGHTDTFLYTGTPPSREKPEGPYPTLVKQSSGKLVPAVQAYGYTKYVGVLNLSFDDKTNKLINATGNPVLMTANLAKCENVTHLLEEFKKNMSAIYKELVCITEVDLNGSCKKSECNLGDIIADAAAEFVDNRTTDKNREFETIGWINGGNIRSSVDKSTLENGRLLLWDLATILPFPAQLVQVRVVGSMLLEQLNHSYDQLSRGGFLQVSKMKIIYPQNKTKKIQAFVKSRKGQFEEVMSNNFYDVVVTDYLFRGGDGYNFSQGEYTQFFDKPQLDIVREWMARQSPITVKETDRIVFDNGNSNSSGAALPG</sequence>
<dbReference type="PRINTS" id="PR01607">
    <property type="entry name" value="APYRASEFAMLY"/>
</dbReference>
<comment type="similarity">
    <text evidence="2 8">Belongs to the 5'-nucleotidase family.</text>
</comment>
<protein>
    <recommendedName>
        <fullName evidence="3">5'-nucleotidase</fullName>
        <ecNumber evidence="3">3.1.3.5</ecNumber>
    </recommendedName>
</protein>